<gene>
    <name evidence="2" type="ORF">GCM10022408_18800</name>
</gene>
<sequence length="220" mass="23191">MLPRLNFLLPAALLALICPACDSAGNQGRTAARAPAPFLAADAPADPQAAAARLATVSTRPDSLHLLSPGRAGRLRVGMSEKQLLAVVPAAQLTKTTCQYQGVTYPAYWLTDAQQPTAPRSRLELVGSATEGYALRRIRITDPQYRTGEGIGVGSPFGAARQVYGFTRARASEGDFVAVSALQRMGWILDEKSLPPGHSADMPSAAIPTATRISGVLLVK</sequence>
<evidence type="ECO:0000256" key="1">
    <source>
        <dbReference type="SAM" id="SignalP"/>
    </source>
</evidence>
<reference evidence="3" key="1">
    <citation type="journal article" date="2019" name="Int. J. Syst. Evol. Microbiol.">
        <title>The Global Catalogue of Microorganisms (GCM) 10K type strain sequencing project: providing services to taxonomists for standard genome sequencing and annotation.</title>
        <authorList>
            <consortium name="The Broad Institute Genomics Platform"/>
            <consortium name="The Broad Institute Genome Sequencing Center for Infectious Disease"/>
            <person name="Wu L."/>
            <person name="Ma J."/>
        </authorList>
    </citation>
    <scope>NUCLEOTIDE SEQUENCE [LARGE SCALE GENOMIC DNA]</scope>
    <source>
        <strain evidence="3">JCM 17224</strain>
    </source>
</reference>
<comment type="caution">
    <text evidence="2">The sequence shown here is derived from an EMBL/GenBank/DDBJ whole genome shotgun (WGS) entry which is preliminary data.</text>
</comment>
<accession>A0ABP7S659</accession>
<dbReference type="RefSeq" id="WP_345072582.1">
    <property type="nucleotide sequence ID" value="NZ_BAABDJ010000015.1"/>
</dbReference>
<dbReference type="Proteomes" id="UP001500567">
    <property type="component" value="Unassembled WGS sequence"/>
</dbReference>
<protein>
    <recommendedName>
        <fullName evidence="4">DUF3455 domain-containing protein</fullName>
    </recommendedName>
</protein>
<evidence type="ECO:0000313" key="2">
    <source>
        <dbReference type="EMBL" id="GAA4007144.1"/>
    </source>
</evidence>
<proteinExistence type="predicted"/>
<evidence type="ECO:0008006" key="4">
    <source>
        <dbReference type="Google" id="ProtNLM"/>
    </source>
</evidence>
<organism evidence="2 3">
    <name type="scientific">Hymenobacter fastidiosus</name>
    <dbReference type="NCBI Taxonomy" id="486264"/>
    <lineage>
        <taxon>Bacteria</taxon>
        <taxon>Pseudomonadati</taxon>
        <taxon>Bacteroidota</taxon>
        <taxon>Cytophagia</taxon>
        <taxon>Cytophagales</taxon>
        <taxon>Hymenobacteraceae</taxon>
        <taxon>Hymenobacter</taxon>
    </lineage>
</organism>
<keyword evidence="1" id="KW-0732">Signal</keyword>
<evidence type="ECO:0000313" key="3">
    <source>
        <dbReference type="Proteomes" id="UP001500567"/>
    </source>
</evidence>
<keyword evidence="3" id="KW-1185">Reference proteome</keyword>
<name>A0ABP7S659_9BACT</name>
<dbReference type="EMBL" id="BAABDJ010000015">
    <property type="protein sequence ID" value="GAA4007144.1"/>
    <property type="molecule type" value="Genomic_DNA"/>
</dbReference>
<feature type="signal peptide" evidence="1">
    <location>
        <begin position="1"/>
        <end position="20"/>
    </location>
</feature>
<feature type="chain" id="PRO_5046414344" description="DUF3455 domain-containing protein" evidence="1">
    <location>
        <begin position="21"/>
        <end position="220"/>
    </location>
</feature>